<dbReference type="InterPro" id="IPR052608">
    <property type="entry name" value="U-box_domain_protein"/>
</dbReference>
<proteinExistence type="predicted"/>
<organism evidence="2 3">
    <name type="scientific">Chenopodium quinoa</name>
    <name type="common">Quinoa</name>
    <dbReference type="NCBI Taxonomy" id="63459"/>
    <lineage>
        <taxon>Eukaryota</taxon>
        <taxon>Viridiplantae</taxon>
        <taxon>Streptophyta</taxon>
        <taxon>Embryophyta</taxon>
        <taxon>Tracheophyta</taxon>
        <taxon>Spermatophyta</taxon>
        <taxon>Magnoliopsida</taxon>
        <taxon>eudicotyledons</taxon>
        <taxon>Gunneridae</taxon>
        <taxon>Pentapetalae</taxon>
        <taxon>Caryophyllales</taxon>
        <taxon>Chenopodiaceae</taxon>
        <taxon>Chenopodioideae</taxon>
        <taxon>Atripliceae</taxon>
        <taxon>Chenopodium</taxon>
    </lineage>
</organism>
<dbReference type="SUPFAM" id="SSF48371">
    <property type="entry name" value="ARM repeat"/>
    <property type="match status" value="3"/>
</dbReference>
<keyword evidence="1" id="KW-0677">Repeat</keyword>
<dbReference type="SMR" id="A0A803MYE0"/>
<protein>
    <submittedName>
        <fullName evidence="2">Uncharacterized protein</fullName>
    </submittedName>
</protein>
<dbReference type="PANTHER" id="PTHR45958:SF12">
    <property type="entry name" value="OS01G0948500 PROTEIN"/>
    <property type="match status" value="1"/>
</dbReference>
<dbReference type="GeneID" id="110716416"/>
<reference evidence="2" key="1">
    <citation type="journal article" date="2017" name="Nature">
        <title>The genome of Chenopodium quinoa.</title>
        <authorList>
            <person name="Jarvis D.E."/>
            <person name="Ho Y.S."/>
            <person name="Lightfoot D.J."/>
            <person name="Schmoeckel S.M."/>
            <person name="Li B."/>
            <person name="Borm T.J.A."/>
            <person name="Ohyanagi H."/>
            <person name="Mineta K."/>
            <person name="Michell C.T."/>
            <person name="Saber N."/>
            <person name="Kharbatia N.M."/>
            <person name="Rupper R.R."/>
            <person name="Sharp A.R."/>
            <person name="Dally N."/>
            <person name="Boughton B.A."/>
            <person name="Woo Y.H."/>
            <person name="Gao G."/>
            <person name="Schijlen E.G.W.M."/>
            <person name="Guo X."/>
            <person name="Momin A.A."/>
            <person name="Negrao S."/>
            <person name="Al-Babili S."/>
            <person name="Gehring C."/>
            <person name="Roessner U."/>
            <person name="Jung C."/>
            <person name="Murphy K."/>
            <person name="Arold S.T."/>
            <person name="Gojobori T."/>
            <person name="van der Linden C.G."/>
            <person name="van Loo E.N."/>
            <person name="Jellen E.N."/>
            <person name="Maughan P.J."/>
            <person name="Tester M."/>
        </authorList>
    </citation>
    <scope>NUCLEOTIDE SEQUENCE [LARGE SCALE GENOMIC DNA]</scope>
    <source>
        <strain evidence="2">cv. PI 614886</strain>
    </source>
</reference>
<dbReference type="KEGG" id="cqi:110716416"/>
<dbReference type="SMART" id="SM00185">
    <property type="entry name" value="ARM"/>
    <property type="match status" value="7"/>
</dbReference>
<sequence length="842" mass="92779">MKKIKQVKMETTRSFSELVLELVASADEVVSLAKDSEIDTEVLNEFAIYIEKLSPILDTLREDKMIMDTPSIRSAIGSVEAELQRARNCIVNKNTCSNDHRFDVIQQLTHDLGRSLGLLLFASIGVSLDLKDKLGILHKEMMSAKFDHHSYCCSSSESTSREIVEEIMNEEQSYREKEEIMIIEREDVALQLKYGNDDEFKNSLLGLEIMIRDKIVDCEWITDEGIIPILFNRMGSSKCIDRLSIIKVLRSIAHENPQTKEKMADINSLTTLVKSLARDEMERREAVGLLMDLSQLSSVRRRVGRIQGCIIMLVAILNGNDPISSNDAGKLLAGLSCNTQNALLMAEAGYFHPLIQHLKEGSEMSKILMATALSRMVLTEKSRDSLGEDGAIQPLVIMFKTGKLEAKLSALNALQNVSLTTKNISYIVDSGILPPLLQLLFSVTSSLMSLREPASAILATISCSDSVLEHRDLPDQLLSLINLSSPKIKCNILLALNNILSQPNVAEVTSKTTQNGAVQLLLPLINETDTKIRVAALNLLFTISNNVSIEENYLPNIVNIISSSSSEAEKAAAIGLLSNIPLSDKKATDTLKRMNLLPMLVLLIGSLCSSSSTTTTQCLEESIAGIFIRFTLPSDKKLQVYAAEMGVIPILIKILSHGSIKAKSRAATSLTQLSQNTLSSRRLRNLRWGYCVPTPSADGFCKIHSGYCSVKGNFCLVKSGAIPPLIRILEGDKREADEAVLNTIATLLQDEIWEDGSNFIATISGGVMAIIKVLEVGSVKAKETALWILDRVLRIEEFRSKYGGSTQVVLIDLAHKGEPSLRPLVANILMQLELLQDQSSYF</sequence>
<dbReference type="PANTHER" id="PTHR45958">
    <property type="entry name" value="RING-TYPE E3 UBIQUITIN TRANSFERASE"/>
    <property type="match status" value="1"/>
</dbReference>
<dbReference type="EnsemblPlants" id="AUR62037220-RA">
    <property type="protein sequence ID" value="AUR62037220-RA:cds"/>
    <property type="gene ID" value="AUR62037220"/>
</dbReference>
<dbReference type="Gramene" id="AUR62037220-RA">
    <property type="protein sequence ID" value="AUR62037220-RA:cds"/>
    <property type="gene ID" value="AUR62037220"/>
</dbReference>
<evidence type="ECO:0000256" key="1">
    <source>
        <dbReference type="ARBA" id="ARBA00022737"/>
    </source>
</evidence>
<name>A0A803MYE0_CHEQI</name>
<dbReference type="OrthoDB" id="1683831at2759"/>
<dbReference type="Proteomes" id="UP000596660">
    <property type="component" value="Unplaced"/>
</dbReference>
<reference evidence="2" key="2">
    <citation type="submission" date="2021-03" db="UniProtKB">
        <authorList>
            <consortium name="EnsemblPlants"/>
        </authorList>
    </citation>
    <scope>IDENTIFICATION</scope>
</reference>
<gene>
    <name evidence="2" type="primary">LOC110716416</name>
</gene>
<evidence type="ECO:0000313" key="2">
    <source>
        <dbReference type="EnsemblPlants" id="AUR62037220-RA:cds"/>
    </source>
</evidence>
<dbReference type="InterPro" id="IPR016024">
    <property type="entry name" value="ARM-type_fold"/>
</dbReference>
<dbReference type="InterPro" id="IPR011989">
    <property type="entry name" value="ARM-like"/>
</dbReference>
<evidence type="ECO:0000313" key="3">
    <source>
        <dbReference type="Proteomes" id="UP000596660"/>
    </source>
</evidence>
<dbReference type="OMA" id="EQFRETH"/>
<dbReference type="RefSeq" id="XP_021750723.1">
    <property type="nucleotide sequence ID" value="XM_021895031.1"/>
</dbReference>
<accession>A0A803MYE0</accession>
<dbReference type="InterPro" id="IPR000225">
    <property type="entry name" value="Armadillo"/>
</dbReference>
<dbReference type="Pfam" id="PF00514">
    <property type="entry name" value="Arm"/>
    <property type="match status" value="1"/>
</dbReference>
<dbReference type="AlphaFoldDB" id="A0A803MYE0"/>
<keyword evidence="3" id="KW-1185">Reference proteome</keyword>
<dbReference type="Gene3D" id="1.25.10.10">
    <property type="entry name" value="Leucine-rich Repeat Variant"/>
    <property type="match status" value="3"/>
</dbReference>